<dbReference type="AlphaFoldDB" id="A0A0M3TLW2"/>
<sequence>MPKRINIRKINTFLISLKMWELLLLSRFFRFKSRSKSYNL</sequence>
<accession>A0A0M3TLW2</accession>
<dbReference type="Proteomes" id="UP000056502">
    <property type="component" value="Chromosome I"/>
</dbReference>
<dbReference type="EMBL" id="CP012603">
    <property type="protein sequence ID" value="ALE39795.1"/>
    <property type="molecule type" value="Genomic_DNA"/>
</dbReference>
<evidence type="ECO:0000313" key="1">
    <source>
        <dbReference type="EMBL" id="ALE39795.1"/>
    </source>
</evidence>
<name>A0A0M3TLW2_LEPIR</name>
<organism evidence="1">
    <name type="scientific">Leptospira interrogans serovar Hardjo str. Norma</name>
    <dbReference type="NCBI Taxonomy" id="1279460"/>
    <lineage>
        <taxon>Bacteria</taxon>
        <taxon>Pseudomonadati</taxon>
        <taxon>Spirochaetota</taxon>
        <taxon>Spirochaetia</taxon>
        <taxon>Leptospirales</taxon>
        <taxon>Leptospiraceae</taxon>
        <taxon>Leptospira</taxon>
    </lineage>
</organism>
<reference evidence="1 2" key="1">
    <citation type="journal article" date="2015" name="Genome Announc.">
        <title>Whole-Genome Sequence of Leptospira interrogans Serovar Hardjo Subtype Hardjoprajitno Strain Norma, Isolated from Cattle in a Leptospirosis Outbreak in Brazil.</title>
        <authorList>
            <person name="Cosate M.R."/>
            <person name="Soares S.C."/>
            <person name="Mendes T.A."/>
            <person name="Raittz R.T."/>
            <person name="Moreira E.C."/>
            <person name="Leite R."/>
            <person name="Fernandes G.R."/>
            <person name="Haddad J.P."/>
            <person name="Ortega J.M."/>
        </authorList>
    </citation>
    <scope>NUCLEOTIDE SEQUENCE [LARGE SCALE GENOMIC DNA]</scope>
    <source>
        <strain evidence="1 2">Norma</strain>
    </source>
</reference>
<gene>
    <name evidence="1" type="ORF">G436_2621</name>
</gene>
<proteinExistence type="predicted"/>
<dbReference type="PATRIC" id="fig|1279460.3.peg.2640"/>
<evidence type="ECO:0000313" key="2">
    <source>
        <dbReference type="Proteomes" id="UP000056502"/>
    </source>
</evidence>
<protein>
    <submittedName>
        <fullName evidence="1">Uncharacterized protein</fullName>
    </submittedName>
</protein>